<proteinExistence type="predicted"/>
<evidence type="ECO:0008006" key="3">
    <source>
        <dbReference type="Google" id="ProtNLM"/>
    </source>
</evidence>
<name>A0A540M218_MALBA</name>
<organism evidence="1 2">
    <name type="scientific">Malus baccata</name>
    <name type="common">Siberian crab apple</name>
    <name type="synonym">Pyrus baccata</name>
    <dbReference type="NCBI Taxonomy" id="106549"/>
    <lineage>
        <taxon>Eukaryota</taxon>
        <taxon>Viridiplantae</taxon>
        <taxon>Streptophyta</taxon>
        <taxon>Embryophyta</taxon>
        <taxon>Tracheophyta</taxon>
        <taxon>Spermatophyta</taxon>
        <taxon>Magnoliopsida</taxon>
        <taxon>eudicotyledons</taxon>
        <taxon>Gunneridae</taxon>
        <taxon>Pentapetalae</taxon>
        <taxon>rosids</taxon>
        <taxon>fabids</taxon>
        <taxon>Rosales</taxon>
        <taxon>Rosaceae</taxon>
        <taxon>Amygdaloideae</taxon>
        <taxon>Maleae</taxon>
        <taxon>Malus</taxon>
    </lineage>
</organism>
<sequence length="88" mass="9938">MFARKLRPYFQAHSIIVLTNHPLRQILQSPDTSGRMIKWAIAMGEFDISYQPKPAEKGQAVADFIADFTYPVDIVFTPKEVVSLPSEA</sequence>
<keyword evidence="2" id="KW-1185">Reference proteome</keyword>
<protein>
    <recommendedName>
        <fullName evidence="3">Reverse transcriptase RNase H-like domain-containing protein</fullName>
    </recommendedName>
</protein>
<comment type="caution">
    <text evidence="1">The sequence shown here is derived from an EMBL/GenBank/DDBJ whole genome shotgun (WGS) entry which is preliminary data.</text>
</comment>
<reference evidence="1 2" key="1">
    <citation type="journal article" date="2019" name="G3 (Bethesda)">
        <title>Sequencing of a Wild Apple (Malus baccata) Genome Unravels the Differences Between Cultivated and Wild Apple Species Regarding Disease Resistance and Cold Tolerance.</title>
        <authorList>
            <person name="Chen X."/>
        </authorList>
    </citation>
    <scope>NUCLEOTIDE SEQUENCE [LARGE SCALE GENOMIC DNA]</scope>
    <source>
        <strain evidence="2">cv. Shandingzi</strain>
        <tissue evidence="1">Leaves</tissue>
    </source>
</reference>
<dbReference type="PANTHER" id="PTHR48475">
    <property type="entry name" value="RIBONUCLEASE H"/>
    <property type="match status" value="1"/>
</dbReference>
<gene>
    <name evidence="1" type="ORF">C1H46_021626</name>
</gene>
<dbReference type="AlphaFoldDB" id="A0A540M218"/>
<dbReference type="PANTHER" id="PTHR48475:SF2">
    <property type="entry name" value="RIBONUCLEASE H"/>
    <property type="match status" value="1"/>
</dbReference>
<evidence type="ECO:0000313" key="1">
    <source>
        <dbReference type="EMBL" id="TQD92748.1"/>
    </source>
</evidence>
<dbReference type="Proteomes" id="UP000315295">
    <property type="component" value="Unassembled WGS sequence"/>
</dbReference>
<evidence type="ECO:0000313" key="2">
    <source>
        <dbReference type="Proteomes" id="UP000315295"/>
    </source>
</evidence>
<accession>A0A540M218</accession>
<dbReference type="EMBL" id="VIEB01000386">
    <property type="protein sequence ID" value="TQD92748.1"/>
    <property type="molecule type" value="Genomic_DNA"/>
</dbReference>